<proteinExistence type="predicted"/>
<dbReference type="SUPFAM" id="SSF88659">
    <property type="entry name" value="Sigma3 and sigma4 domains of RNA polymerase sigma factors"/>
    <property type="match status" value="1"/>
</dbReference>
<dbReference type="Gene3D" id="1.20.140.160">
    <property type="match status" value="1"/>
</dbReference>
<sequence length="217" mass="25173">MQDKNKLKEYIEIVQKVAKVEHRRIPSHMVEYEELLSIGIIAIQALIKNKSEEQLARYNAAYIATAVRWAIRNELRIRYKWYSLKHKADEDADDESDTSEEGQKAKVREAIYETVLSIDGLADAASDNDSPFDFLKDNHATPDENAEISEMGRMIREAISKLPPKDRTVVEYRFYRNMQVKDIARQVGLSSSRVTRIVQAALNNIREYLNTREQYGY</sequence>
<dbReference type="InterPro" id="IPR007630">
    <property type="entry name" value="RNA_pol_sigma70_r4"/>
</dbReference>
<dbReference type="EMBL" id="DVIU01000078">
    <property type="protein sequence ID" value="HIS35708.1"/>
    <property type="molecule type" value="Genomic_DNA"/>
</dbReference>
<reference evidence="6" key="2">
    <citation type="journal article" date="2021" name="PeerJ">
        <title>Extensive microbial diversity within the chicken gut microbiome revealed by metagenomics and culture.</title>
        <authorList>
            <person name="Gilroy R."/>
            <person name="Ravi A."/>
            <person name="Getino M."/>
            <person name="Pursley I."/>
            <person name="Horton D.L."/>
            <person name="Alikhan N.F."/>
            <person name="Baker D."/>
            <person name="Gharbi K."/>
            <person name="Hall N."/>
            <person name="Watson M."/>
            <person name="Adriaenssens E.M."/>
            <person name="Foster-Nyarko E."/>
            <person name="Jarju S."/>
            <person name="Secka A."/>
            <person name="Antonio M."/>
            <person name="Oren A."/>
            <person name="Chaudhuri R.R."/>
            <person name="La Ragione R."/>
            <person name="Hildebrand F."/>
            <person name="Pallen M.J."/>
        </authorList>
    </citation>
    <scope>NUCLEOTIDE SEQUENCE</scope>
    <source>
        <strain evidence="6">6276</strain>
    </source>
</reference>
<dbReference type="InterPro" id="IPR013324">
    <property type="entry name" value="RNA_pol_sigma_r3/r4-like"/>
</dbReference>
<name>A0A9D1EXL7_9BACT</name>
<keyword evidence="1" id="KW-0805">Transcription regulation</keyword>
<organism evidence="6 7">
    <name type="scientific">Candidatus Scatousia excrementigallinarum</name>
    <dbReference type="NCBI Taxonomy" id="2840935"/>
    <lineage>
        <taxon>Bacteria</taxon>
        <taxon>Candidatus Scatousia</taxon>
    </lineage>
</organism>
<dbReference type="InterPro" id="IPR014284">
    <property type="entry name" value="RNA_pol_sigma-70_dom"/>
</dbReference>
<evidence type="ECO:0000256" key="3">
    <source>
        <dbReference type="ARBA" id="ARBA00023125"/>
    </source>
</evidence>
<dbReference type="PANTHER" id="PTHR30385">
    <property type="entry name" value="SIGMA FACTOR F FLAGELLAR"/>
    <property type="match status" value="1"/>
</dbReference>
<comment type="caution">
    <text evidence="6">The sequence shown here is derived from an EMBL/GenBank/DDBJ whole genome shotgun (WGS) entry which is preliminary data.</text>
</comment>
<keyword evidence="3" id="KW-0238">DNA-binding</keyword>
<keyword evidence="4" id="KW-0804">Transcription</keyword>
<dbReference type="GO" id="GO:0016987">
    <property type="term" value="F:sigma factor activity"/>
    <property type="evidence" value="ECO:0007669"/>
    <property type="project" value="UniProtKB-KW"/>
</dbReference>
<dbReference type="GO" id="GO:0006352">
    <property type="term" value="P:DNA-templated transcription initiation"/>
    <property type="evidence" value="ECO:0007669"/>
    <property type="project" value="InterPro"/>
</dbReference>
<evidence type="ECO:0000256" key="4">
    <source>
        <dbReference type="ARBA" id="ARBA00023163"/>
    </source>
</evidence>
<dbReference type="Proteomes" id="UP000823928">
    <property type="component" value="Unassembled WGS sequence"/>
</dbReference>
<accession>A0A9D1EXL7</accession>
<dbReference type="GO" id="GO:0003677">
    <property type="term" value="F:DNA binding"/>
    <property type="evidence" value="ECO:0007669"/>
    <property type="project" value="UniProtKB-KW"/>
</dbReference>
<evidence type="ECO:0000313" key="7">
    <source>
        <dbReference type="Proteomes" id="UP000823928"/>
    </source>
</evidence>
<reference evidence="6" key="1">
    <citation type="submission" date="2020-10" db="EMBL/GenBank/DDBJ databases">
        <authorList>
            <person name="Gilroy R."/>
        </authorList>
    </citation>
    <scope>NUCLEOTIDE SEQUENCE</scope>
    <source>
        <strain evidence="6">6276</strain>
    </source>
</reference>
<protein>
    <submittedName>
        <fullName evidence="6">Sigma-70 family RNA polymerase sigma factor</fullName>
    </submittedName>
</protein>
<dbReference type="AlphaFoldDB" id="A0A9D1EXL7"/>
<evidence type="ECO:0000256" key="1">
    <source>
        <dbReference type="ARBA" id="ARBA00023015"/>
    </source>
</evidence>
<evidence type="ECO:0000259" key="5">
    <source>
        <dbReference type="Pfam" id="PF04545"/>
    </source>
</evidence>
<evidence type="ECO:0000256" key="2">
    <source>
        <dbReference type="ARBA" id="ARBA00023082"/>
    </source>
</evidence>
<gene>
    <name evidence="6" type="ORF">IAC10_03640</name>
</gene>
<feature type="domain" description="RNA polymerase sigma-70 region 4" evidence="5">
    <location>
        <begin position="158"/>
        <end position="207"/>
    </location>
</feature>
<evidence type="ECO:0000313" key="6">
    <source>
        <dbReference type="EMBL" id="HIS35708.1"/>
    </source>
</evidence>
<dbReference type="CDD" id="cd06171">
    <property type="entry name" value="Sigma70_r4"/>
    <property type="match status" value="1"/>
</dbReference>
<keyword evidence="2" id="KW-0731">Sigma factor</keyword>
<dbReference type="NCBIfam" id="TIGR02937">
    <property type="entry name" value="sigma70-ECF"/>
    <property type="match status" value="1"/>
</dbReference>
<dbReference type="Pfam" id="PF04545">
    <property type="entry name" value="Sigma70_r4"/>
    <property type="match status" value="1"/>
</dbReference>